<comment type="caution">
    <text evidence="1">The sequence shown here is derived from an EMBL/GenBank/DDBJ whole genome shotgun (WGS) entry which is preliminary data.</text>
</comment>
<protein>
    <submittedName>
        <fullName evidence="1">Photosystem II S4 domain protein</fullName>
    </submittedName>
</protein>
<dbReference type="RefSeq" id="WP_119360252.1">
    <property type="nucleotide sequence ID" value="NZ_QWKZ01000047.1"/>
</dbReference>
<name>A0A399EKN6_9DEIN</name>
<evidence type="ECO:0000313" key="1">
    <source>
        <dbReference type="EMBL" id="RIH85294.1"/>
    </source>
</evidence>
<dbReference type="Proteomes" id="UP000265800">
    <property type="component" value="Unassembled WGS sequence"/>
</dbReference>
<dbReference type="EMBL" id="QWKZ01000047">
    <property type="protein sequence ID" value="RIH85294.1"/>
    <property type="molecule type" value="Genomic_DNA"/>
</dbReference>
<accession>A0A399EKN6</accession>
<dbReference type="OrthoDB" id="25862at2"/>
<keyword evidence="2" id="KW-1185">Reference proteome</keyword>
<organism evidence="1 2">
    <name type="scientific">Meiothermus luteus</name>
    <dbReference type="NCBI Taxonomy" id="2026184"/>
    <lineage>
        <taxon>Bacteria</taxon>
        <taxon>Thermotogati</taxon>
        <taxon>Deinococcota</taxon>
        <taxon>Deinococci</taxon>
        <taxon>Thermales</taxon>
        <taxon>Thermaceae</taxon>
        <taxon>Meiothermus</taxon>
    </lineage>
</organism>
<reference evidence="1 2" key="1">
    <citation type="submission" date="2018-08" db="EMBL/GenBank/DDBJ databases">
        <title>Meiothermus luteus KCTC 52599 genome sequencing project.</title>
        <authorList>
            <person name="Da Costa M.S."/>
            <person name="Albuquerque L."/>
            <person name="Raposo P."/>
            <person name="Froufe H.J.C."/>
            <person name="Barroso C.S."/>
            <person name="Egas C."/>
        </authorList>
    </citation>
    <scope>NUCLEOTIDE SEQUENCE [LARGE SCALE GENOMIC DNA]</scope>
    <source>
        <strain evidence="1 2">KCTC 52599</strain>
    </source>
</reference>
<dbReference type="AlphaFoldDB" id="A0A399EKN6"/>
<sequence>MLEAYIGKARGGRVVQTLFLEAEVLEELRRRAQAEGLGFQAFGGLPLALRRVAVLYPPQVPEVSDPTVVLYLPSLEEAEAMEARLRAGVEPGLVGDLEPTEGGFLLAVLPKALPALQALGVEARPASPDQLPQAHERVRSVVVPSLRVDVVGARGFGVSRSYFAQGVRAGKVRLRGRVALAKDELQEGDLMLAEGLGSLLVRRVLGQTKRGNVKLELEVKR</sequence>
<proteinExistence type="predicted"/>
<gene>
    <name evidence="1" type="ORF">Mlute_01627</name>
</gene>
<evidence type="ECO:0000313" key="2">
    <source>
        <dbReference type="Proteomes" id="UP000265800"/>
    </source>
</evidence>